<dbReference type="GO" id="GO:0009052">
    <property type="term" value="P:pentose-phosphate shunt, non-oxidative branch"/>
    <property type="evidence" value="ECO:0007669"/>
    <property type="project" value="UniProtKB-UniRule"/>
</dbReference>
<sequence length="227" mass="23759">MYTQSELKQQVAQAAVDYVLPFLTPDSILGVGTGSTVDLFIDALAAHKHAFKAAASSSERSTARLQSLGIDVQDLNTIERMDWYVDGADEIDAALNMTKGGGGALTREKIVASVSDKFLCIVDDSKLVDRLGAFPLPVEVIPMAKNAVARQLRALGGNPVERVGFVTDNGGLILDVSGLSIEDPAALEARINNMPGVVCCGLFAIAPASVALIAGQQGVRTLSGDGF</sequence>
<comment type="catalytic activity">
    <reaction evidence="1 3">
        <text>aldehydo-D-ribose 5-phosphate = D-ribulose 5-phosphate</text>
        <dbReference type="Rhea" id="RHEA:14657"/>
        <dbReference type="ChEBI" id="CHEBI:58121"/>
        <dbReference type="ChEBI" id="CHEBI:58273"/>
        <dbReference type="EC" id="5.3.1.6"/>
    </reaction>
</comment>
<dbReference type="AlphaFoldDB" id="A0A3G2HTR6"/>
<dbReference type="Proteomes" id="UP000268070">
    <property type="component" value="Chromosome"/>
</dbReference>
<protein>
    <recommendedName>
        <fullName evidence="3">Ribose-5-phosphate isomerase A</fullName>
        <ecNumber evidence="3">5.3.1.6</ecNumber>
    </recommendedName>
    <alternativeName>
        <fullName evidence="3">Phosphoriboisomerase A</fullName>
        <shortName evidence="3">PRI</shortName>
    </alternativeName>
</protein>
<evidence type="ECO:0000256" key="3">
    <source>
        <dbReference type="HAMAP-Rule" id="MF_00170"/>
    </source>
</evidence>
<dbReference type="NCBIfam" id="NF001924">
    <property type="entry name" value="PRK00702.1"/>
    <property type="match status" value="1"/>
</dbReference>
<proteinExistence type="inferred from homology"/>
<evidence type="ECO:0000256" key="2">
    <source>
        <dbReference type="ARBA" id="ARBA00023235"/>
    </source>
</evidence>
<dbReference type="Gene3D" id="3.30.70.260">
    <property type="match status" value="1"/>
</dbReference>
<feature type="binding site" evidence="3">
    <location>
        <begin position="99"/>
        <end position="102"/>
    </location>
    <ligand>
        <name>substrate</name>
    </ligand>
</feature>
<dbReference type="OrthoDB" id="5870696at2"/>
<dbReference type="GO" id="GO:0006014">
    <property type="term" value="P:D-ribose metabolic process"/>
    <property type="evidence" value="ECO:0007669"/>
    <property type="project" value="TreeGrafter"/>
</dbReference>
<dbReference type="InterPro" id="IPR037171">
    <property type="entry name" value="NagB/RpiA_transferase-like"/>
</dbReference>
<dbReference type="SUPFAM" id="SSF100950">
    <property type="entry name" value="NagB/RpiA/CoA transferase-like"/>
    <property type="match status" value="1"/>
</dbReference>
<comment type="similarity">
    <text evidence="3">Belongs to the ribose 5-phosphate isomerase family.</text>
</comment>
<dbReference type="KEGG" id="aaqu:D3M96_06885"/>
<evidence type="ECO:0000256" key="1">
    <source>
        <dbReference type="ARBA" id="ARBA00001713"/>
    </source>
</evidence>
<dbReference type="Gene3D" id="3.40.50.1360">
    <property type="match status" value="1"/>
</dbReference>
<dbReference type="InterPro" id="IPR004788">
    <property type="entry name" value="Ribose5P_isomerase_type_A"/>
</dbReference>
<dbReference type="PANTHER" id="PTHR11934">
    <property type="entry name" value="RIBOSE-5-PHOSPHATE ISOMERASE"/>
    <property type="match status" value="1"/>
</dbReference>
<dbReference type="PANTHER" id="PTHR11934:SF0">
    <property type="entry name" value="RIBOSE-5-PHOSPHATE ISOMERASE"/>
    <property type="match status" value="1"/>
</dbReference>
<dbReference type="EC" id="5.3.1.6" evidence="3"/>
<dbReference type="FunFam" id="3.40.50.1360:FF:000001">
    <property type="entry name" value="Ribose-5-phosphate isomerase A"/>
    <property type="match status" value="1"/>
</dbReference>
<gene>
    <name evidence="3 4" type="primary">rpiA</name>
    <name evidence="4" type="ORF">D3M96_06885</name>
</gene>
<dbReference type="CDD" id="cd01398">
    <property type="entry name" value="RPI_A"/>
    <property type="match status" value="1"/>
</dbReference>
<comment type="function">
    <text evidence="3">Catalyzes the reversible conversion of ribose-5-phosphate to ribulose 5-phosphate.</text>
</comment>
<dbReference type="EMBL" id="CP032153">
    <property type="protein sequence ID" value="AYN20281.1"/>
    <property type="molecule type" value="Genomic_DNA"/>
</dbReference>
<keyword evidence="2 3" id="KW-0413">Isomerase</keyword>
<dbReference type="RefSeq" id="WP_121738482.1">
    <property type="nucleotide sequence ID" value="NZ_CP032153.1"/>
</dbReference>
<dbReference type="GO" id="GO:0005829">
    <property type="term" value="C:cytosol"/>
    <property type="evidence" value="ECO:0007669"/>
    <property type="project" value="TreeGrafter"/>
</dbReference>
<name>A0A3G2HTR6_9BURK</name>
<comment type="pathway">
    <text evidence="3">Carbohydrate degradation; pentose phosphate pathway; D-ribose 5-phosphate from D-ribulose 5-phosphate (non-oxidative stage): step 1/1.</text>
</comment>
<feature type="active site" description="Proton acceptor" evidence="3">
    <location>
        <position position="108"/>
    </location>
</feature>
<accession>A0A3G2HTR6</accession>
<evidence type="ECO:0000313" key="4">
    <source>
        <dbReference type="EMBL" id="AYN20281.1"/>
    </source>
</evidence>
<comment type="subunit">
    <text evidence="3">Homodimer.</text>
</comment>
<dbReference type="Pfam" id="PF06026">
    <property type="entry name" value="Rib_5-P_isom_A"/>
    <property type="match status" value="1"/>
</dbReference>
<evidence type="ECO:0000313" key="5">
    <source>
        <dbReference type="Proteomes" id="UP000268070"/>
    </source>
</evidence>
<dbReference type="UniPathway" id="UPA00115">
    <property type="reaction ID" value="UER00412"/>
</dbReference>
<feature type="binding site" evidence="3">
    <location>
        <begin position="86"/>
        <end position="89"/>
    </location>
    <ligand>
        <name>substrate</name>
    </ligand>
</feature>
<dbReference type="SUPFAM" id="SSF75445">
    <property type="entry name" value="D-ribose-5-phosphate isomerase (RpiA), lid domain"/>
    <property type="match status" value="1"/>
</dbReference>
<feature type="binding site" evidence="3">
    <location>
        <begin position="33"/>
        <end position="36"/>
    </location>
    <ligand>
        <name>substrate</name>
    </ligand>
</feature>
<dbReference type="InterPro" id="IPR020672">
    <property type="entry name" value="Ribose5P_isomerase_typA_subgr"/>
</dbReference>
<dbReference type="NCBIfam" id="TIGR00021">
    <property type="entry name" value="rpiA"/>
    <property type="match status" value="1"/>
</dbReference>
<dbReference type="HAMAP" id="MF_00170">
    <property type="entry name" value="Rib_5P_isom_A"/>
    <property type="match status" value="1"/>
</dbReference>
<organism evidence="4 5">
    <name type="scientific">Alcaligenes aquatilis</name>
    <dbReference type="NCBI Taxonomy" id="323284"/>
    <lineage>
        <taxon>Bacteria</taxon>
        <taxon>Pseudomonadati</taxon>
        <taxon>Pseudomonadota</taxon>
        <taxon>Betaproteobacteria</taxon>
        <taxon>Burkholderiales</taxon>
        <taxon>Alcaligenaceae</taxon>
        <taxon>Alcaligenes</taxon>
    </lineage>
</organism>
<reference evidence="4 5" key="1">
    <citation type="submission" date="2018-09" db="EMBL/GenBank/DDBJ databases">
        <title>Complete genome sequence of the hydrocarbonoclastic bacterium Alcaligenes aquatilis QD168, isolated from a crude-oil polluted marine sediment of Central Chile.</title>
        <authorList>
            <person name="Duran R.E."/>
            <person name="Barra B."/>
            <person name="Salva-Serra F."/>
            <person name="Mendez V."/>
            <person name="Moore E.R.B."/>
            <person name="Seeger M."/>
        </authorList>
    </citation>
    <scope>NUCLEOTIDE SEQUENCE [LARGE SCALE GENOMIC DNA]</scope>
    <source>
        <strain evidence="4 5">QD168</strain>
    </source>
</reference>
<dbReference type="GO" id="GO:0004751">
    <property type="term" value="F:ribose-5-phosphate isomerase activity"/>
    <property type="evidence" value="ECO:0007669"/>
    <property type="project" value="UniProtKB-UniRule"/>
</dbReference>
<feature type="binding site" evidence="3">
    <location>
        <position position="126"/>
    </location>
    <ligand>
        <name>substrate</name>
    </ligand>
</feature>